<dbReference type="EMBL" id="HBNS01043141">
    <property type="protein sequence ID" value="CAE4642459.1"/>
    <property type="molecule type" value="Transcribed_RNA"/>
</dbReference>
<dbReference type="PANTHER" id="PTHR12681:SF0">
    <property type="entry name" value="ZINC FINGER CCCH DOMAIN-CONTAINING PROTEIN 15"/>
    <property type="match status" value="1"/>
</dbReference>
<evidence type="ECO:0000259" key="5">
    <source>
        <dbReference type="Pfam" id="PF16543"/>
    </source>
</evidence>
<proteinExistence type="predicted"/>
<feature type="region of interest" description="Disordered" evidence="4">
    <location>
        <begin position="169"/>
        <end position="192"/>
    </location>
</feature>
<evidence type="ECO:0000256" key="4">
    <source>
        <dbReference type="SAM" id="MobiDB-lite"/>
    </source>
</evidence>
<dbReference type="Gene3D" id="6.20.400.10">
    <property type="match status" value="1"/>
</dbReference>
<feature type="compositionally biased region" description="Basic and acidic residues" evidence="4">
    <location>
        <begin position="112"/>
        <end position="127"/>
    </location>
</feature>
<feature type="compositionally biased region" description="Acidic residues" evidence="4">
    <location>
        <begin position="295"/>
        <end position="311"/>
    </location>
</feature>
<dbReference type="InterPro" id="IPR032378">
    <property type="entry name" value="ZC3H15/TMA46_C"/>
</dbReference>
<dbReference type="GO" id="GO:0002181">
    <property type="term" value="P:cytoplasmic translation"/>
    <property type="evidence" value="ECO:0007669"/>
    <property type="project" value="TreeGrafter"/>
</dbReference>
<evidence type="ECO:0000256" key="2">
    <source>
        <dbReference type="ARBA" id="ARBA00022771"/>
    </source>
</evidence>
<organism evidence="6">
    <name type="scientific">Ditylum brightwellii</name>
    <dbReference type="NCBI Taxonomy" id="49249"/>
    <lineage>
        <taxon>Eukaryota</taxon>
        <taxon>Sar</taxon>
        <taxon>Stramenopiles</taxon>
        <taxon>Ochrophyta</taxon>
        <taxon>Bacillariophyta</taxon>
        <taxon>Mediophyceae</taxon>
        <taxon>Lithodesmiophycidae</taxon>
        <taxon>Lithodesmiales</taxon>
        <taxon>Lithodesmiaceae</taxon>
        <taxon>Ditylum</taxon>
    </lineage>
</organism>
<keyword evidence="1" id="KW-0479">Metal-binding</keyword>
<feature type="compositionally biased region" description="Polar residues" evidence="4">
    <location>
        <begin position="169"/>
        <end position="179"/>
    </location>
</feature>
<evidence type="ECO:0000256" key="3">
    <source>
        <dbReference type="ARBA" id="ARBA00022833"/>
    </source>
</evidence>
<name>A0A7S4VZZ4_9STRA</name>
<dbReference type="GO" id="GO:0005829">
    <property type="term" value="C:cytosol"/>
    <property type="evidence" value="ECO:0007669"/>
    <property type="project" value="TreeGrafter"/>
</dbReference>
<dbReference type="Pfam" id="PF16543">
    <property type="entry name" value="DFRP_C"/>
    <property type="match status" value="1"/>
</dbReference>
<keyword evidence="2" id="KW-0863">Zinc-finger</keyword>
<evidence type="ECO:0000313" key="6">
    <source>
        <dbReference type="EMBL" id="CAE4642459.1"/>
    </source>
</evidence>
<sequence length="311" mass="35022">MPPKSKKKAGGGESKKSTQKKKEKMLEDKTFGLKNKKKSKVVQAQIRSIEKSVMNSGDPKERKKMEDRKRAKAEQKVRKKAMEEERNALFGEALLAVKKKTSTNAKAGAVEAKGRDADEDGKKDKNTSRAMKMMYQMDANEMAAKLREDPNYVPSLEDEIEFQRQAKVQQLKDSGNKGTPVTEEAFKAWQDKKKKRKLEAARKLVEAEMKKKKGGKGLSVLTGRALYEYKKDLFKDADDDDVAVAVNDDKKHTAPNEQENGKIQAEETAVKDPPPQEVVKEVNTVAERVQSDLFLEGDDDELDDLDDIDDD</sequence>
<feature type="region of interest" description="Disordered" evidence="4">
    <location>
        <begin position="246"/>
        <end position="278"/>
    </location>
</feature>
<dbReference type="GO" id="GO:0008270">
    <property type="term" value="F:zinc ion binding"/>
    <property type="evidence" value="ECO:0007669"/>
    <property type="project" value="UniProtKB-KW"/>
</dbReference>
<feature type="region of interest" description="Disordered" evidence="4">
    <location>
        <begin position="105"/>
        <end position="127"/>
    </location>
</feature>
<gene>
    <name evidence="6" type="ORF">DBRI00130_LOCUS33510</name>
</gene>
<keyword evidence="3" id="KW-0862">Zinc</keyword>
<feature type="region of interest" description="Disordered" evidence="4">
    <location>
        <begin position="1"/>
        <end position="80"/>
    </location>
</feature>
<reference evidence="6" key="1">
    <citation type="submission" date="2021-01" db="EMBL/GenBank/DDBJ databases">
        <authorList>
            <person name="Corre E."/>
            <person name="Pelletier E."/>
            <person name="Niang G."/>
            <person name="Scheremetjew M."/>
            <person name="Finn R."/>
            <person name="Kale V."/>
            <person name="Holt S."/>
            <person name="Cochrane G."/>
            <person name="Meng A."/>
            <person name="Brown T."/>
            <person name="Cohen L."/>
        </authorList>
    </citation>
    <scope>NUCLEOTIDE SEQUENCE</scope>
    <source>
        <strain evidence="6">GSO104</strain>
    </source>
</reference>
<accession>A0A7S4VZZ4</accession>
<evidence type="ECO:0000256" key="1">
    <source>
        <dbReference type="ARBA" id="ARBA00022723"/>
    </source>
</evidence>
<protein>
    <recommendedName>
        <fullName evidence="5">ZC3H15/TMA46 family C-terminal domain-containing protein</fullName>
    </recommendedName>
</protein>
<dbReference type="AlphaFoldDB" id="A0A7S4VZZ4"/>
<dbReference type="GO" id="GO:0003729">
    <property type="term" value="F:mRNA binding"/>
    <property type="evidence" value="ECO:0007669"/>
    <property type="project" value="TreeGrafter"/>
</dbReference>
<dbReference type="PANTHER" id="PTHR12681">
    <property type="entry name" value="ZINC FINGER-CONTAINING PROTEIN P48ZNF"/>
    <property type="match status" value="1"/>
</dbReference>
<feature type="compositionally biased region" description="Basic and acidic residues" evidence="4">
    <location>
        <begin position="58"/>
        <end position="80"/>
    </location>
</feature>
<feature type="domain" description="ZC3H15/TMA46 family C-terminal" evidence="5">
    <location>
        <begin position="155"/>
        <end position="243"/>
    </location>
</feature>
<feature type="region of interest" description="Disordered" evidence="4">
    <location>
        <begin position="290"/>
        <end position="311"/>
    </location>
</feature>